<dbReference type="InterPro" id="IPR041373">
    <property type="entry name" value="RT_RNaseH"/>
</dbReference>
<evidence type="ECO:0000256" key="3">
    <source>
        <dbReference type="ARBA" id="ARBA00022722"/>
    </source>
</evidence>
<proteinExistence type="predicted"/>
<protein>
    <submittedName>
        <fullName evidence="8">Integrase</fullName>
    </submittedName>
</protein>
<keyword evidence="6" id="KW-0695">RNA-directed DNA polymerase</keyword>
<name>A0A5B6VN64_9ROSI</name>
<evidence type="ECO:0000259" key="7">
    <source>
        <dbReference type="Pfam" id="PF17917"/>
    </source>
</evidence>
<gene>
    <name evidence="8" type="ORF">EPI10_016238</name>
</gene>
<evidence type="ECO:0000256" key="5">
    <source>
        <dbReference type="ARBA" id="ARBA00022801"/>
    </source>
</evidence>
<sequence length="145" mass="16931">MVYSDGLLNGLGCVLIQEGKVVAYASQKLKSHEKNYLMHDLEPALVLNLRQHRWLELLKDYDLIIDYNPRKANIVADAVSRKSFFSLRAMNTCLILESDGVDGSLYFWDRLCDVKREILREAHYNAYLIHPGSNKMYNDLKQMYW</sequence>
<dbReference type="EMBL" id="SMMG02000006">
    <property type="protein sequence ID" value="KAA3470536.1"/>
    <property type="molecule type" value="Genomic_DNA"/>
</dbReference>
<keyword evidence="5" id="KW-0378">Hydrolase</keyword>
<dbReference type="AlphaFoldDB" id="A0A5B6VN64"/>
<evidence type="ECO:0000256" key="6">
    <source>
        <dbReference type="ARBA" id="ARBA00022918"/>
    </source>
</evidence>
<keyword evidence="3" id="KW-0540">Nuclease</keyword>
<organism evidence="8 9">
    <name type="scientific">Gossypium australe</name>
    <dbReference type="NCBI Taxonomy" id="47621"/>
    <lineage>
        <taxon>Eukaryota</taxon>
        <taxon>Viridiplantae</taxon>
        <taxon>Streptophyta</taxon>
        <taxon>Embryophyta</taxon>
        <taxon>Tracheophyta</taxon>
        <taxon>Spermatophyta</taxon>
        <taxon>Magnoliopsida</taxon>
        <taxon>eudicotyledons</taxon>
        <taxon>Gunneridae</taxon>
        <taxon>Pentapetalae</taxon>
        <taxon>rosids</taxon>
        <taxon>malvids</taxon>
        <taxon>Malvales</taxon>
        <taxon>Malvaceae</taxon>
        <taxon>Malvoideae</taxon>
        <taxon>Gossypium</taxon>
    </lineage>
</organism>
<dbReference type="InterPro" id="IPR043502">
    <property type="entry name" value="DNA/RNA_pol_sf"/>
</dbReference>
<reference evidence="9" key="1">
    <citation type="journal article" date="2019" name="Plant Biotechnol. J.">
        <title>Genome sequencing of the Australian wild diploid species Gossypium australe highlights disease resistance and delayed gland morphogenesis.</title>
        <authorList>
            <person name="Cai Y."/>
            <person name="Cai X."/>
            <person name="Wang Q."/>
            <person name="Wang P."/>
            <person name="Zhang Y."/>
            <person name="Cai C."/>
            <person name="Xu Y."/>
            <person name="Wang K."/>
            <person name="Zhou Z."/>
            <person name="Wang C."/>
            <person name="Geng S."/>
            <person name="Li B."/>
            <person name="Dong Q."/>
            <person name="Hou Y."/>
            <person name="Wang H."/>
            <person name="Ai P."/>
            <person name="Liu Z."/>
            <person name="Yi F."/>
            <person name="Sun M."/>
            <person name="An G."/>
            <person name="Cheng J."/>
            <person name="Zhang Y."/>
            <person name="Shi Q."/>
            <person name="Xie Y."/>
            <person name="Shi X."/>
            <person name="Chang Y."/>
            <person name="Huang F."/>
            <person name="Chen Y."/>
            <person name="Hong S."/>
            <person name="Mi L."/>
            <person name="Sun Q."/>
            <person name="Zhang L."/>
            <person name="Zhou B."/>
            <person name="Peng R."/>
            <person name="Zhang X."/>
            <person name="Liu F."/>
        </authorList>
    </citation>
    <scope>NUCLEOTIDE SEQUENCE [LARGE SCALE GENOMIC DNA]</scope>
    <source>
        <strain evidence="9">cv. PA1801</strain>
    </source>
</reference>
<dbReference type="PANTHER" id="PTHR34072">
    <property type="entry name" value="ENZYMATIC POLYPROTEIN-RELATED"/>
    <property type="match status" value="1"/>
</dbReference>
<dbReference type="GO" id="GO:0004519">
    <property type="term" value="F:endonuclease activity"/>
    <property type="evidence" value="ECO:0007669"/>
    <property type="project" value="UniProtKB-KW"/>
</dbReference>
<dbReference type="OrthoDB" id="415724at2759"/>
<keyword evidence="2" id="KW-0548">Nucleotidyltransferase</keyword>
<accession>A0A5B6VN64</accession>
<evidence type="ECO:0000256" key="2">
    <source>
        <dbReference type="ARBA" id="ARBA00022695"/>
    </source>
</evidence>
<evidence type="ECO:0000256" key="1">
    <source>
        <dbReference type="ARBA" id="ARBA00022679"/>
    </source>
</evidence>
<keyword evidence="1" id="KW-0808">Transferase</keyword>
<dbReference type="SUPFAM" id="SSF56672">
    <property type="entry name" value="DNA/RNA polymerases"/>
    <property type="match status" value="1"/>
</dbReference>
<dbReference type="GO" id="GO:0003964">
    <property type="term" value="F:RNA-directed DNA polymerase activity"/>
    <property type="evidence" value="ECO:0007669"/>
    <property type="project" value="UniProtKB-KW"/>
</dbReference>
<evidence type="ECO:0000256" key="4">
    <source>
        <dbReference type="ARBA" id="ARBA00022759"/>
    </source>
</evidence>
<keyword evidence="4" id="KW-0255">Endonuclease</keyword>
<comment type="caution">
    <text evidence="8">The sequence shown here is derived from an EMBL/GenBank/DDBJ whole genome shotgun (WGS) entry which is preliminary data.</text>
</comment>
<evidence type="ECO:0000313" key="9">
    <source>
        <dbReference type="Proteomes" id="UP000325315"/>
    </source>
</evidence>
<dbReference type="GO" id="GO:0016787">
    <property type="term" value="F:hydrolase activity"/>
    <property type="evidence" value="ECO:0007669"/>
    <property type="project" value="UniProtKB-KW"/>
</dbReference>
<keyword evidence="9" id="KW-1185">Reference proteome</keyword>
<dbReference type="Pfam" id="PF17917">
    <property type="entry name" value="RT_RNaseH"/>
    <property type="match status" value="1"/>
</dbReference>
<dbReference type="PANTHER" id="PTHR34072:SF59">
    <property type="entry name" value="CCHC-TYPE INTEGRASE"/>
    <property type="match status" value="1"/>
</dbReference>
<dbReference type="Proteomes" id="UP000325315">
    <property type="component" value="Unassembled WGS sequence"/>
</dbReference>
<feature type="domain" description="Reverse transcriptase RNase H-like" evidence="7">
    <location>
        <begin position="2"/>
        <end position="46"/>
    </location>
</feature>
<evidence type="ECO:0000313" key="8">
    <source>
        <dbReference type="EMBL" id="KAA3470536.1"/>
    </source>
</evidence>